<organism evidence="2">
    <name type="scientific">candidate division WOR-3 bacterium</name>
    <dbReference type="NCBI Taxonomy" id="2052148"/>
    <lineage>
        <taxon>Bacteria</taxon>
        <taxon>Bacteria division WOR-3</taxon>
    </lineage>
</organism>
<evidence type="ECO:0000313" key="2">
    <source>
        <dbReference type="EMBL" id="HHS63442.1"/>
    </source>
</evidence>
<dbReference type="PANTHER" id="PTHR43830">
    <property type="entry name" value="PROTEIN PSP1"/>
    <property type="match status" value="1"/>
</dbReference>
<feature type="domain" description="PSP1 C-terminal" evidence="1">
    <location>
        <begin position="51"/>
        <end position="136"/>
    </location>
</feature>
<gene>
    <name evidence="2" type="ORF">ENV70_07540</name>
</gene>
<dbReference type="Pfam" id="PF04468">
    <property type="entry name" value="PSP1"/>
    <property type="match status" value="1"/>
</dbReference>
<dbReference type="PANTHER" id="PTHR43830:SF3">
    <property type="entry name" value="PROTEIN PSP1"/>
    <property type="match status" value="1"/>
</dbReference>
<name>A0A7C6EJ12_UNCW3</name>
<dbReference type="InterPro" id="IPR047767">
    <property type="entry name" value="PSP1-like"/>
</dbReference>
<accession>A0A7C6EJ12</accession>
<comment type="caution">
    <text evidence="2">The sequence shown here is derived from an EMBL/GenBank/DDBJ whole genome shotgun (WGS) entry which is preliminary data.</text>
</comment>
<dbReference type="EMBL" id="DTHJ01000154">
    <property type="protein sequence ID" value="HHS63442.1"/>
    <property type="molecule type" value="Genomic_DNA"/>
</dbReference>
<dbReference type="NCBIfam" id="NF041131">
    <property type="entry name" value="RicT_YaaT_fam"/>
    <property type="match status" value="1"/>
</dbReference>
<evidence type="ECO:0000259" key="1">
    <source>
        <dbReference type="PROSITE" id="PS51411"/>
    </source>
</evidence>
<protein>
    <recommendedName>
        <fullName evidence="1">PSP1 C-terminal domain-containing protein</fullName>
    </recommendedName>
</protein>
<dbReference type="InterPro" id="IPR007557">
    <property type="entry name" value="PSP1_C"/>
</dbReference>
<proteinExistence type="predicted"/>
<dbReference type="PROSITE" id="PS51411">
    <property type="entry name" value="PSP1_C"/>
    <property type="match status" value="1"/>
</dbReference>
<dbReference type="AlphaFoldDB" id="A0A7C6EJ12"/>
<sequence>MKYLLEITPFWKLIAEGGEIYSIGEMVLFKGNDGVDVGKIIGPPIEEEEAGEILRPLHSDDFIKLEELKEYEELCMIEFRNALREFNLNMKVVYAHCQFDEERVIFYFTADKKMKFRKLHRYISQKLNKRIVIKQIGARDFARYCGGVGPCGRKICCASFLGDLKSISLRMARRQNIFLSPSKLSGICGKLLCCLNFEEDFYADFQKTQIALEQDIDEEECEEY</sequence>
<dbReference type="GO" id="GO:0005737">
    <property type="term" value="C:cytoplasm"/>
    <property type="evidence" value="ECO:0007669"/>
    <property type="project" value="TreeGrafter"/>
</dbReference>
<reference evidence="2" key="1">
    <citation type="journal article" date="2020" name="mSystems">
        <title>Genome- and Community-Level Interaction Insights into Carbon Utilization and Element Cycling Functions of Hydrothermarchaeota in Hydrothermal Sediment.</title>
        <authorList>
            <person name="Zhou Z."/>
            <person name="Liu Y."/>
            <person name="Xu W."/>
            <person name="Pan J."/>
            <person name="Luo Z.H."/>
            <person name="Li M."/>
        </authorList>
    </citation>
    <scope>NUCLEOTIDE SEQUENCE [LARGE SCALE GENOMIC DNA]</scope>
    <source>
        <strain evidence="2">SpSt-783</strain>
    </source>
</reference>